<proteinExistence type="predicted"/>
<keyword evidence="3" id="KW-1185">Reference proteome</keyword>
<feature type="transmembrane region" description="Helical" evidence="1">
    <location>
        <begin position="38"/>
        <end position="60"/>
    </location>
</feature>
<gene>
    <name evidence="2" type="ORF">GPUH_LOCUS744</name>
</gene>
<keyword evidence="1" id="KW-1133">Transmembrane helix</keyword>
<protein>
    <submittedName>
        <fullName evidence="4">G_PROTEIN_RECEP_F1_2 domain-containing protein</fullName>
    </submittedName>
</protein>
<feature type="transmembrane region" description="Helical" evidence="1">
    <location>
        <begin position="145"/>
        <end position="161"/>
    </location>
</feature>
<reference evidence="4" key="1">
    <citation type="submission" date="2016-06" db="UniProtKB">
        <authorList>
            <consortium name="WormBaseParasite"/>
        </authorList>
    </citation>
    <scope>IDENTIFICATION</scope>
</reference>
<evidence type="ECO:0000256" key="1">
    <source>
        <dbReference type="SAM" id="Phobius"/>
    </source>
</evidence>
<organism evidence="4">
    <name type="scientific">Gongylonema pulchrum</name>
    <dbReference type="NCBI Taxonomy" id="637853"/>
    <lineage>
        <taxon>Eukaryota</taxon>
        <taxon>Metazoa</taxon>
        <taxon>Ecdysozoa</taxon>
        <taxon>Nematoda</taxon>
        <taxon>Chromadorea</taxon>
        <taxon>Rhabditida</taxon>
        <taxon>Spirurina</taxon>
        <taxon>Spiruromorpha</taxon>
        <taxon>Spiruroidea</taxon>
        <taxon>Gongylonematidae</taxon>
        <taxon>Gongylonema</taxon>
    </lineage>
</organism>
<name>A0A183CWA3_9BILA</name>
<dbReference type="EMBL" id="UYRT01000741">
    <property type="protein sequence ID" value="VDK28647.1"/>
    <property type="molecule type" value="Genomic_DNA"/>
</dbReference>
<reference evidence="2 3" key="2">
    <citation type="submission" date="2018-11" db="EMBL/GenBank/DDBJ databases">
        <authorList>
            <consortium name="Pathogen Informatics"/>
        </authorList>
    </citation>
    <scope>NUCLEOTIDE SEQUENCE [LARGE SCALE GENOMIC DNA]</scope>
</reference>
<sequence>MLQCVTCPLIFASADKLNASEQSPVCSVVIFKYEIGKQAAVAAFAIDILLLVPFAILLHFNQYKKQNLPSHLPCFLSVKYQLNENIHTTKLMFTTVVANIATALYMVPVTLIYGVNIEADAPLPMSSTTMQHVIAYAPWEASIEVQLPVVSIVFTALLLWLSPQFRSTAWRVLLLSRCFPQPNESIRKFGIDEEQQVYFKSLQVAWGDKQYPRPVKIQLKY</sequence>
<keyword evidence="1" id="KW-0472">Membrane</keyword>
<accession>A0A183CWA3</accession>
<dbReference type="WBParaSite" id="GPUH_0000074401-mRNA-1">
    <property type="protein sequence ID" value="GPUH_0000074401-mRNA-1"/>
    <property type="gene ID" value="GPUH_0000074401"/>
</dbReference>
<feature type="transmembrane region" description="Helical" evidence="1">
    <location>
        <begin position="91"/>
        <end position="115"/>
    </location>
</feature>
<evidence type="ECO:0000313" key="2">
    <source>
        <dbReference type="EMBL" id="VDK28647.1"/>
    </source>
</evidence>
<evidence type="ECO:0000313" key="3">
    <source>
        <dbReference type="Proteomes" id="UP000271098"/>
    </source>
</evidence>
<dbReference type="Proteomes" id="UP000271098">
    <property type="component" value="Unassembled WGS sequence"/>
</dbReference>
<keyword evidence="1" id="KW-0812">Transmembrane</keyword>
<dbReference type="OrthoDB" id="5794765at2759"/>
<dbReference type="AlphaFoldDB" id="A0A183CWA3"/>
<evidence type="ECO:0000313" key="4">
    <source>
        <dbReference type="WBParaSite" id="GPUH_0000074401-mRNA-1"/>
    </source>
</evidence>